<comment type="subcellular location">
    <subcellularLocation>
        <location evidence="1">Cell membrane</location>
        <topology evidence="1">Multi-pass membrane protein</topology>
    </subcellularLocation>
</comment>
<dbReference type="SMART" id="SM00382">
    <property type="entry name" value="AAA"/>
    <property type="match status" value="1"/>
</dbReference>
<accession>A0A1F7RVP2</accession>
<dbReference type="GO" id="GO:0015421">
    <property type="term" value="F:ABC-type oligopeptide transporter activity"/>
    <property type="evidence" value="ECO:0007669"/>
    <property type="project" value="TreeGrafter"/>
</dbReference>
<dbReference type="InterPro" id="IPR027417">
    <property type="entry name" value="P-loop_NTPase"/>
</dbReference>
<organism evidence="12 13">
    <name type="scientific">Candidatus Schekmanbacteria bacterium RBG_16_38_11</name>
    <dbReference type="NCBI Taxonomy" id="1817880"/>
    <lineage>
        <taxon>Bacteria</taxon>
        <taxon>Candidatus Schekmaniibacteriota</taxon>
    </lineage>
</organism>
<dbReference type="SUPFAM" id="SSF90123">
    <property type="entry name" value="ABC transporter transmembrane region"/>
    <property type="match status" value="1"/>
</dbReference>
<evidence type="ECO:0000256" key="4">
    <source>
        <dbReference type="ARBA" id="ARBA00022692"/>
    </source>
</evidence>
<dbReference type="GO" id="GO:0005524">
    <property type="term" value="F:ATP binding"/>
    <property type="evidence" value="ECO:0007669"/>
    <property type="project" value="UniProtKB-KW"/>
</dbReference>
<keyword evidence="4 9" id="KW-0812">Transmembrane</keyword>
<comment type="caution">
    <text evidence="12">The sequence shown here is derived from an EMBL/GenBank/DDBJ whole genome shotgun (WGS) entry which is preliminary data.</text>
</comment>
<feature type="transmembrane region" description="Helical" evidence="9">
    <location>
        <begin position="173"/>
        <end position="191"/>
    </location>
</feature>
<feature type="transmembrane region" description="Helical" evidence="9">
    <location>
        <begin position="69"/>
        <end position="90"/>
    </location>
</feature>
<feature type="transmembrane region" description="Helical" evidence="9">
    <location>
        <begin position="251"/>
        <end position="274"/>
    </location>
</feature>
<keyword evidence="6 12" id="KW-0067">ATP-binding</keyword>
<feature type="transmembrane region" description="Helical" evidence="9">
    <location>
        <begin position="29"/>
        <end position="49"/>
    </location>
</feature>
<evidence type="ECO:0000259" key="10">
    <source>
        <dbReference type="PROSITE" id="PS50893"/>
    </source>
</evidence>
<dbReference type="FunFam" id="1.20.1560.10:FF:000011">
    <property type="entry name" value="Multidrug ABC transporter ATP-binding protein"/>
    <property type="match status" value="1"/>
</dbReference>
<feature type="domain" description="ABC transmembrane type-1" evidence="11">
    <location>
        <begin position="42"/>
        <end position="316"/>
    </location>
</feature>
<keyword evidence="7 9" id="KW-1133">Transmembrane helix</keyword>
<dbReference type="SUPFAM" id="SSF52540">
    <property type="entry name" value="P-loop containing nucleoside triphosphate hydrolases"/>
    <property type="match status" value="1"/>
</dbReference>
<evidence type="ECO:0000256" key="7">
    <source>
        <dbReference type="ARBA" id="ARBA00022989"/>
    </source>
</evidence>
<evidence type="ECO:0000313" key="12">
    <source>
        <dbReference type="EMBL" id="OGL45118.1"/>
    </source>
</evidence>
<evidence type="ECO:0000256" key="2">
    <source>
        <dbReference type="ARBA" id="ARBA00022448"/>
    </source>
</evidence>
<proteinExistence type="predicted"/>
<gene>
    <name evidence="12" type="ORF">A2149_06120</name>
</gene>
<dbReference type="Proteomes" id="UP000178435">
    <property type="component" value="Unassembled WGS sequence"/>
</dbReference>
<feature type="transmembrane region" description="Helical" evidence="9">
    <location>
        <begin position="145"/>
        <end position="167"/>
    </location>
</feature>
<dbReference type="InterPro" id="IPR036640">
    <property type="entry name" value="ABC1_TM_sf"/>
</dbReference>
<dbReference type="PROSITE" id="PS50929">
    <property type="entry name" value="ABC_TM1F"/>
    <property type="match status" value="1"/>
</dbReference>
<evidence type="ECO:0000256" key="1">
    <source>
        <dbReference type="ARBA" id="ARBA00004651"/>
    </source>
</evidence>
<keyword evidence="8 9" id="KW-0472">Membrane</keyword>
<dbReference type="InterPro" id="IPR039421">
    <property type="entry name" value="Type_1_exporter"/>
</dbReference>
<protein>
    <submittedName>
        <fullName evidence="12">Antibiotic ABC transporter ATP-binding protein</fullName>
    </submittedName>
</protein>
<keyword evidence="2" id="KW-0813">Transport</keyword>
<evidence type="ECO:0000256" key="9">
    <source>
        <dbReference type="SAM" id="Phobius"/>
    </source>
</evidence>
<keyword evidence="3" id="KW-1003">Cell membrane</keyword>
<evidence type="ECO:0000313" key="13">
    <source>
        <dbReference type="Proteomes" id="UP000178435"/>
    </source>
</evidence>
<dbReference type="GO" id="GO:0016887">
    <property type="term" value="F:ATP hydrolysis activity"/>
    <property type="evidence" value="ECO:0007669"/>
    <property type="project" value="InterPro"/>
</dbReference>
<dbReference type="GO" id="GO:0005886">
    <property type="term" value="C:plasma membrane"/>
    <property type="evidence" value="ECO:0007669"/>
    <property type="project" value="UniProtKB-SubCell"/>
</dbReference>
<dbReference type="InterPro" id="IPR003593">
    <property type="entry name" value="AAA+_ATPase"/>
</dbReference>
<dbReference type="CDD" id="cd03254">
    <property type="entry name" value="ABCC_Glucan_exporter_like"/>
    <property type="match status" value="1"/>
</dbReference>
<evidence type="ECO:0000256" key="5">
    <source>
        <dbReference type="ARBA" id="ARBA00022741"/>
    </source>
</evidence>
<dbReference type="CDD" id="cd18544">
    <property type="entry name" value="ABC_6TM_TmrA_like"/>
    <property type="match status" value="1"/>
</dbReference>
<evidence type="ECO:0000259" key="11">
    <source>
        <dbReference type="PROSITE" id="PS50929"/>
    </source>
</evidence>
<dbReference type="PANTHER" id="PTHR43394:SF1">
    <property type="entry name" value="ATP-BINDING CASSETTE SUB-FAMILY B MEMBER 10, MITOCHONDRIAL"/>
    <property type="match status" value="1"/>
</dbReference>
<feature type="domain" description="ABC transporter" evidence="10">
    <location>
        <begin position="362"/>
        <end position="596"/>
    </location>
</feature>
<dbReference type="Gene3D" id="1.20.1560.10">
    <property type="entry name" value="ABC transporter type 1, transmembrane domain"/>
    <property type="match status" value="1"/>
</dbReference>
<dbReference type="AlphaFoldDB" id="A0A1F7RVP2"/>
<evidence type="ECO:0000256" key="6">
    <source>
        <dbReference type="ARBA" id="ARBA00022840"/>
    </source>
</evidence>
<dbReference type="Gene3D" id="3.40.50.300">
    <property type="entry name" value="P-loop containing nucleotide triphosphate hydrolases"/>
    <property type="match status" value="1"/>
</dbReference>
<dbReference type="PANTHER" id="PTHR43394">
    <property type="entry name" value="ATP-DEPENDENT PERMEASE MDL1, MITOCHONDRIAL"/>
    <property type="match status" value="1"/>
</dbReference>
<sequence length="608" mass="69139">MGNVDDEFLFQRIYDWKTLKRIWSYFSPYKSLVLASLLILPFIAVLQLSQPYIIKLAIDENIVKKNLKGFNLLALLFLGSLVGQYLLTFLQQYILQLAGQKIIQDLRIQLFSHLQRMPYSFFDKNSVGSLVTRVTNDVESLSEMFTAGVAGFAGDFFILLGIVAIMLTMNVKLALVTFTIVPLLAIIAIIFRTKSRDANRLIRVKLSNLNSFLNENITGIETVKLFNREKKNIKEFQRINDEYRIPNIRSVYYDAILYAFVELIGAIAVALIIWFGGGQIVRQTITFGALVAFIEYVDKFFRPIRDLSTKYAIMQQAMASSERIFNLLDEKEEVYAPEPSSSPQTASVMDGEGKLKNLQGEIIFRDVYFSYNPGDYILKDVSFKINPGEKIAIVGATGGGKSTIIKLLSRFYDIDRGEVLIDGTDIRGLDKSWLRTQISVVLQDVFLFSGDIMSNIRLGKNSITDEEVIEASKLVNAHRFISNLPDGYYETVRERGQNLSTGERQLLSFARALVFKPKVLVLDEATSSVDTITETLIQDALFKLTEGRTSIIIAHRLSTIQRVDRIIVLHKGMVRETGTHKELLNLRGIYYKLYQLQYKYHLEESSIL</sequence>
<dbReference type="InterPro" id="IPR011527">
    <property type="entry name" value="ABC1_TM_dom"/>
</dbReference>
<dbReference type="Pfam" id="PF00005">
    <property type="entry name" value="ABC_tran"/>
    <property type="match status" value="1"/>
</dbReference>
<evidence type="ECO:0000256" key="8">
    <source>
        <dbReference type="ARBA" id="ARBA00023136"/>
    </source>
</evidence>
<keyword evidence="5" id="KW-0547">Nucleotide-binding</keyword>
<dbReference type="InterPro" id="IPR003439">
    <property type="entry name" value="ABC_transporter-like_ATP-bd"/>
</dbReference>
<dbReference type="FunFam" id="3.40.50.300:FF:000287">
    <property type="entry name" value="Multidrug ABC transporter ATP-binding protein"/>
    <property type="match status" value="1"/>
</dbReference>
<dbReference type="PROSITE" id="PS50893">
    <property type="entry name" value="ABC_TRANSPORTER_2"/>
    <property type="match status" value="1"/>
</dbReference>
<reference evidence="12 13" key="1">
    <citation type="journal article" date="2016" name="Nat. Commun.">
        <title>Thousands of microbial genomes shed light on interconnected biogeochemical processes in an aquifer system.</title>
        <authorList>
            <person name="Anantharaman K."/>
            <person name="Brown C.T."/>
            <person name="Hug L.A."/>
            <person name="Sharon I."/>
            <person name="Castelle C.J."/>
            <person name="Probst A.J."/>
            <person name="Thomas B.C."/>
            <person name="Singh A."/>
            <person name="Wilkins M.J."/>
            <person name="Karaoz U."/>
            <person name="Brodie E.L."/>
            <person name="Williams K.H."/>
            <person name="Hubbard S.S."/>
            <person name="Banfield J.F."/>
        </authorList>
    </citation>
    <scope>NUCLEOTIDE SEQUENCE [LARGE SCALE GENOMIC DNA]</scope>
</reference>
<evidence type="ECO:0000256" key="3">
    <source>
        <dbReference type="ARBA" id="ARBA00022475"/>
    </source>
</evidence>
<dbReference type="EMBL" id="MGDF01000109">
    <property type="protein sequence ID" value="OGL45118.1"/>
    <property type="molecule type" value="Genomic_DNA"/>
</dbReference>
<name>A0A1F7RVP2_9BACT</name>
<dbReference type="Pfam" id="PF00664">
    <property type="entry name" value="ABC_membrane"/>
    <property type="match status" value="1"/>
</dbReference>